<proteinExistence type="predicted"/>
<feature type="chain" id="PRO_5046654563" evidence="2">
    <location>
        <begin position="36"/>
        <end position="73"/>
    </location>
</feature>
<evidence type="ECO:0000313" key="3">
    <source>
        <dbReference type="EMBL" id="GAA1802271.1"/>
    </source>
</evidence>
<evidence type="ECO:0000256" key="2">
    <source>
        <dbReference type="SAM" id="SignalP"/>
    </source>
</evidence>
<keyword evidence="4" id="KW-1185">Reference proteome</keyword>
<sequence>MIVRSKRAAAIAAGVATLSLSGGITVTTNSAAAWANTPVVTAPSTKAVDASATDQDPDETGSGSDEGIGARVR</sequence>
<evidence type="ECO:0000313" key="4">
    <source>
        <dbReference type="Proteomes" id="UP001499938"/>
    </source>
</evidence>
<dbReference type="Proteomes" id="UP001499938">
    <property type="component" value="Unassembled WGS sequence"/>
</dbReference>
<feature type="region of interest" description="Disordered" evidence="1">
    <location>
        <begin position="42"/>
        <end position="73"/>
    </location>
</feature>
<comment type="caution">
    <text evidence="3">The sequence shown here is derived from an EMBL/GenBank/DDBJ whole genome shotgun (WGS) entry which is preliminary data.</text>
</comment>
<reference evidence="4" key="1">
    <citation type="journal article" date="2019" name="Int. J. Syst. Evol. Microbiol.">
        <title>The Global Catalogue of Microorganisms (GCM) 10K type strain sequencing project: providing services to taxonomists for standard genome sequencing and annotation.</title>
        <authorList>
            <consortium name="The Broad Institute Genomics Platform"/>
            <consortium name="The Broad Institute Genome Sequencing Center for Infectious Disease"/>
            <person name="Wu L."/>
            <person name="Ma J."/>
        </authorList>
    </citation>
    <scope>NUCLEOTIDE SEQUENCE [LARGE SCALE GENOMIC DNA]</scope>
    <source>
        <strain evidence="4">JCM 15592</strain>
    </source>
</reference>
<dbReference type="RefSeq" id="WP_344086550.1">
    <property type="nucleotide sequence ID" value="NZ_BAAAPO010000042.1"/>
</dbReference>
<protein>
    <submittedName>
        <fullName evidence="3">Uncharacterized protein</fullName>
    </submittedName>
</protein>
<gene>
    <name evidence="3" type="ORF">GCM10009811_27550</name>
</gene>
<evidence type="ECO:0000256" key="1">
    <source>
        <dbReference type="SAM" id="MobiDB-lite"/>
    </source>
</evidence>
<name>A0ABP4Y9F0_9MICO</name>
<organism evidence="3 4">
    <name type="scientific">Nostocoides veronense</name>
    <dbReference type="NCBI Taxonomy" id="330836"/>
    <lineage>
        <taxon>Bacteria</taxon>
        <taxon>Bacillati</taxon>
        <taxon>Actinomycetota</taxon>
        <taxon>Actinomycetes</taxon>
        <taxon>Micrococcales</taxon>
        <taxon>Intrasporangiaceae</taxon>
        <taxon>Nostocoides</taxon>
    </lineage>
</organism>
<feature type="signal peptide" evidence="2">
    <location>
        <begin position="1"/>
        <end position="35"/>
    </location>
</feature>
<dbReference type="EMBL" id="BAAAPO010000042">
    <property type="protein sequence ID" value="GAA1802271.1"/>
    <property type="molecule type" value="Genomic_DNA"/>
</dbReference>
<keyword evidence="2" id="KW-0732">Signal</keyword>
<accession>A0ABP4Y9F0</accession>